<dbReference type="EMBL" id="JBHSBI010000001">
    <property type="protein sequence ID" value="MFC4005816.1"/>
    <property type="molecule type" value="Genomic_DNA"/>
</dbReference>
<sequence length="70" mass="7489">MFKILPNLAVRALSLLQDLGQRAEAARELEALGGMARMSAGDEIRLETHAQAATSRAGVVHVRLQRGAHG</sequence>
<comment type="caution">
    <text evidence="1">The sequence shown here is derived from an EMBL/GenBank/DDBJ whole genome shotgun (WGS) entry which is preliminary data.</text>
</comment>
<gene>
    <name evidence="1" type="ORF">ACFOY2_01180</name>
</gene>
<evidence type="ECO:0000313" key="1">
    <source>
        <dbReference type="EMBL" id="MFC4005816.1"/>
    </source>
</evidence>
<dbReference type="RefSeq" id="WP_379525985.1">
    <property type="nucleotide sequence ID" value="NZ_JBHSBI010000001.1"/>
</dbReference>
<protein>
    <submittedName>
        <fullName evidence="1">Uncharacterized protein</fullName>
    </submittedName>
</protein>
<reference evidence="2" key="1">
    <citation type="journal article" date="2019" name="Int. J. Syst. Evol. Microbiol.">
        <title>The Global Catalogue of Microorganisms (GCM) 10K type strain sequencing project: providing services to taxonomists for standard genome sequencing and annotation.</title>
        <authorList>
            <consortium name="The Broad Institute Genomics Platform"/>
            <consortium name="The Broad Institute Genome Sequencing Center for Infectious Disease"/>
            <person name="Wu L."/>
            <person name="Ma J."/>
        </authorList>
    </citation>
    <scope>NUCLEOTIDE SEQUENCE [LARGE SCALE GENOMIC DNA]</scope>
    <source>
        <strain evidence="2">TBRC 1276</strain>
    </source>
</reference>
<accession>A0ABV8FZW6</accession>
<organism evidence="1 2">
    <name type="scientific">Nonomuraea purpurea</name>
    <dbReference type="NCBI Taxonomy" id="1849276"/>
    <lineage>
        <taxon>Bacteria</taxon>
        <taxon>Bacillati</taxon>
        <taxon>Actinomycetota</taxon>
        <taxon>Actinomycetes</taxon>
        <taxon>Streptosporangiales</taxon>
        <taxon>Streptosporangiaceae</taxon>
        <taxon>Nonomuraea</taxon>
    </lineage>
</organism>
<name>A0ABV8FZW6_9ACTN</name>
<evidence type="ECO:0000313" key="2">
    <source>
        <dbReference type="Proteomes" id="UP001595851"/>
    </source>
</evidence>
<dbReference type="Proteomes" id="UP001595851">
    <property type="component" value="Unassembled WGS sequence"/>
</dbReference>
<keyword evidence="2" id="KW-1185">Reference proteome</keyword>
<proteinExistence type="predicted"/>